<evidence type="ECO:0000259" key="2">
    <source>
        <dbReference type="Pfam" id="PF14257"/>
    </source>
</evidence>
<evidence type="ECO:0000256" key="1">
    <source>
        <dbReference type="SAM" id="Phobius"/>
    </source>
</evidence>
<dbReference type="InterPro" id="IPR025645">
    <property type="entry name" value="DUF4349"/>
</dbReference>
<accession>A0A5Q0Q6A1</accession>
<name>A0A5Q0Q6A1_9SPHI</name>
<sequence>MHPLRNSIMKRFNLLVIGTALFFNSCSQSDKMESTADAAVAEVGAEYLDSPSPVMASKAVEGSAADVVTMQTPEAINPVVNKKIVRTGNISIESKDVKASKKTLDGLLKNVQGYYENETVNNARAYTSFDLVVRIPSNKLDALLANLENGTDKITEKNLRAEDVSAQYYDTESRLKSKRAYLERYQQMVSSAKSVKDLLEIQEQIRMLQEEIDASEGVLRSLSGQVNYSTLTIHLFEENANLPMGSNSFWTRVKDSFAFGWDLIENLTIGIIGLWPLLIVAVLVIYVIRSIRRRKRSNKMDNNLHG</sequence>
<dbReference type="Pfam" id="PF14257">
    <property type="entry name" value="DUF4349"/>
    <property type="match status" value="1"/>
</dbReference>
<feature type="transmembrane region" description="Helical" evidence="1">
    <location>
        <begin position="267"/>
        <end position="288"/>
    </location>
</feature>
<protein>
    <submittedName>
        <fullName evidence="3">DUF4349 domain-containing protein</fullName>
    </submittedName>
</protein>
<evidence type="ECO:0000313" key="3">
    <source>
        <dbReference type="EMBL" id="QGA24993.1"/>
    </source>
</evidence>
<feature type="domain" description="DUF4349" evidence="2">
    <location>
        <begin position="83"/>
        <end position="288"/>
    </location>
</feature>
<proteinExistence type="predicted"/>
<keyword evidence="1" id="KW-0812">Transmembrane</keyword>
<gene>
    <name evidence="3" type="ORF">GFH32_01035</name>
</gene>
<keyword evidence="4" id="KW-1185">Reference proteome</keyword>
<dbReference type="KEGG" id="sphe:GFH32_01035"/>
<evidence type="ECO:0000313" key="4">
    <source>
        <dbReference type="Proteomes" id="UP000326921"/>
    </source>
</evidence>
<reference evidence="3 4" key="1">
    <citation type="submission" date="2019-10" db="EMBL/GenBank/DDBJ databases">
        <authorList>
            <person name="Dong K."/>
        </authorList>
    </citation>
    <scope>NUCLEOTIDE SEQUENCE [LARGE SCALE GENOMIC DNA]</scope>
    <source>
        <strain evidence="4">dk4302</strain>
    </source>
</reference>
<organism evidence="3 4">
    <name type="scientific">Sphingobacterium zhuxiongii</name>
    <dbReference type="NCBI Taxonomy" id="2662364"/>
    <lineage>
        <taxon>Bacteria</taxon>
        <taxon>Pseudomonadati</taxon>
        <taxon>Bacteroidota</taxon>
        <taxon>Sphingobacteriia</taxon>
        <taxon>Sphingobacteriales</taxon>
        <taxon>Sphingobacteriaceae</taxon>
        <taxon>Sphingobacterium</taxon>
    </lineage>
</organism>
<dbReference type="Gene3D" id="1.10.287.1490">
    <property type="match status" value="1"/>
</dbReference>
<dbReference type="EMBL" id="CP045652">
    <property type="protein sequence ID" value="QGA24993.1"/>
    <property type="molecule type" value="Genomic_DNA"/>
</dbReference>
<keyword evidence="1" id="KW-0472">Membrane</keyword>
<dbReference type="Proteomes" id="UP000326921">
    <property type="component" value="Chromosome"/>
</dbReference>
<keyword evidence="1" id="KW-1133">Transmembrane helix</keyword>
<dbReference type="AlphaFoldDB" id="A0A5Q0Q6A1"/>